<dbReference type="InParanoid" id="A0A0Q9WHI9"/>
<sequence length="123" mass="13912">MCQCKTCEYLDTCCCSTLKSKQIVFIFWTVTHSLLSFLLSHMIACGFLKETHLVIYAYFVISVVHLLGGILLGIGFFFKLASTYLAGTVISSIAPFSLLGYLAVFQIFFIIFACRYYTLELKQ</sequence>
<name>A0A0Q9WHI9_DROVI</name>
<dbReference type="Proteomes" id="UP000008792">
    <property type="component" value="Unassembled WGS sequence"/>
</dbReference>
<protein>
    <submittedName>
        <fullName evidence="2">Uncharacterized protein, isoform A</fullName>
    </submittedName>
</protein>
<dbReference type="AlphaFoldDB" id="A0A0Q9WHI9"/>
<keyword evidence="3" id="KW-1185">Reference proteome</keyword>
<evidence type="ECO:0000313" key="3">
    <source>
        <dbReference type="Proteomes" id="UP000008792"/>
    </source>
</evidence>
<feature type="transmembrane region" description="Helical" evidence="1">
    <location>
        <begin position="98"/>
        <end position="118"/>
    </location>
</feature>
<evidence type="ECO:0000256" key="1">
    <source>
        <dbReference type="SAM" id="Phobius"/>
    </source>
</evidence>
<keyword evidence="1" id="KW-1133">Transmembrane helix</keyword>
<gene>
    <name evidence="2" type="primary">Dvir\GJ26371</name>
    <name evidence="2" type="ORF">Dvir_GJ26371</name>
</gene>
<feature type="transmembrane region" description="Helical" evidence="1">
    <location>
        <begin position="55"/>
        <end position="78"/>
    </location>
</feature>
<evidence type="ECO:0000313" key="2">
    <source>
        <dbReference type="EMBL" id="KRF83891.1"/>
    </source>
</evidence>
<accession>A0A0Q9WHI9</accession>
<keyword evidence="1" id="KW-0472">Membrane</keyword>
<feature type="transmembrane region" description="Helical" evidence="1">
    <location>
        <begin position="25"/>
        <end position="48"/>
    </location>
</feature>
<reference evidence="2 3" key="1">
    <citation type="journal article" date="2007" name="Nature">
        <title>Evolution of genes and genomes on the Drosophila phylogeny.</title>
        <authorList>
            <consortium name="Drosophila 12 Genomes Consortium"/>
            <person name="Clark A.G."/>
            <person name="Eisen M.B."/>
            <person name="Smith D.R."/>
            <person name="Bergman C.M."/>
            <person name="Oliver B."/>
            <person name="Markow T.A."/>
            <person name="Kaufman T.C."/>
            <person name="Kellis M."/>
            <person name="Gelbart W."/>
            <person name="Iyer V.N."/>
            <person name="Pollard D.A."/>
            <person name="Sackton T.B."/>
            <person name="Larracuente A.M."/>
            <person name="Singh N.D."/>
            <person name="Abad J.P."/>
            <person name="Abt D.N."/>
            <person name="Adryan B."/>
            <person name="Aguade M."/>
            <person name="Akashi H."/>
            <person name="Anderson W.W."/>
            <person name="Aquadro C.F."/>
            <person name="Ardell D.H."/>
            <person name="Arguello R."/>
            <person name="Artieri C.G."/>
            <person name="Barbash D.A."/>
            <person name="Barker D."/>
            <person name="Barsanti P."/>
            <person name="Batterham P."/>
            <person name="Batzoglou S."/>
            <person name="Begun D."/>
            <person name="Bhutkar A."/>
            <person name="Blanco E."/>
            <person name="Bosak S.A."/>
            <person name="Bradley R.K."/>
            <person name="Brand A.D."/>
            <person name="Brent M.R."/>
            <person name="Brooks A.N."/>
            <person name="Brown R.H."/>
            <person name="Butlin R.K."/>
            <person name="Caggese C."/>
            <person name="Calvi B.R."/>
            <person name="Bernardo de Carvalho A."/>
            <person name="Caspi A."/>
            <person name="Castrezana S."/>
            <person name="Celniker S.E."/>
            <person name="Chang J.L."/>
            <person name="Chapple C."/>
            <person name="Chatterji S."/>
            <person name="Chinwalla A."/>
            <person name="Civetta A."/>
            <person name="Clifton S.W."/>
            <person name="Comeron J.M."/>
            <person name="Costello J.C."/>
            <person name="Coyne J.A."/>
            <person name="Daub J."/>
            <person name="David R.G."/>
            <person name="Delcher A.L."/>
            <person name="Delehaunty K."/>
            <person name="Do C.B."/>
            <person name="Ebling H."/>
            <person name="Edwards K."/>
            <person name="Eickbush T."/>
            <person name="Evans J.D."/>
            <person name="Filipski A."/>
            <person name="Findeiss S."/>
            <person name="Freyhult E."/>
            <person name="Fulton L."/>
            <person name="Fulton R."/>
            <person name="Garcia A.C."/>
            <person name="Gardiner A."/>
            <person name="Garfield D.A."/>
            <person name="Garvin B.E."/>
            <person name="Gibson G."/>
            <person name="Gilbert D."/>
            <person name="Gnerre S."/>
            <person name="Godfrey J."/>
            <person name="Good R."/>
            <person name="Gotea V."/>
            <person name="Gravely B."/>
            <person name="Greenberg A.J."/>
            <person name="Griffiths-Jones S."/>
            <person name="Gross S."/>
            <person name="Guigo R."/>
            <person name="Gustafson E.A."/>
            <person name="Haerty W."/>
            <person name="Hahn M.W."/>
            <person name="Halligan D.L."/>
            <person name="Halpern A.L."/>
            <person name="Halter G.M."/>
            <person name="Han M.V."/>
            <person name="Heger A."/>
            <person name="Hillier L."/>
            <person name="Hinrichs A.S."/>
            <person name="Holmes I."/>
            <person name="Hoskins R.A."/>
            <person name="Hubisz M.J."/>
            <person name="Hultmark D."/>
            <person name="Huntley M.A."/>
            <person name="Jaffe D.B."/>
            <person name="Jagadeeshan S."/>
            <person name="Jeck W.R."/>
            <person name="Johnson J."/>
            <person name="Jones C.D."/>
            <person name="Jordan W.C."/>
            <person name="Karpen G.H."/>
            <person name="Kataoka E."/>
            <person name="Keightley P.D."/>
            <person name="Kheradpour P."/>
            <person name="Kirkness E.F."/>
            <person name="Koerich L.B."/>
            <person name="Kristiansen K."/>
            <person name="Kudrna D."/>
            <person name="Kulathinal R.J."/>
            <person name="Kumar S."/>
            <person name="Kwok R."/>
            <person name="Lander E."/>
            <person name="Langley C.H."/>
            <person name="Lapoint R."/>
            <person name="Lazzaro B.P."/>
            <person name="Lee S.J."/>
            <person name="Levesque L."/>
            <person name="Li R."/>
            <person name="Lin C.F."/>
            <person name="Lin M.F."/>
            <person name="Lindblad-Toh K."/>
            <person name="Llopart A."/>
            <person name="Long M."/>
            <person name="Low L."/>
            <person name="Lozovsky E."/>
            <person name="Lu J."/>
            <person name="Luo M."/>
            <person name="Machado C.A."/>
            <person name="Makalowski W."/>
            <person name="Marzo M."/>
            <person name="Matsuda M."/>
            <person name="Matzkin L."/>
            <person name="McAllister B."/>
            <person name="McBride C.S."/>
            <person name="McKernan B."/>
            <person name="McKernan K."/>
            <person name="Mendez-Lago M."/>
            <person name="Minx P."/>
            <person name="Mollenhauer M.U."/>
            <person name="Montooth K."/>
            <person name="Mount S.M."/>
            <person name="Mu X."/>
            <person name="Myers E."/>
            <person name="Negre B."/>
            <person name="Newfeld S."/>
            <person name="Nielsen R."/>
            <person name="Noor M.A."/>
            <person name="O'Grady P."/>
            <person name="Pachter L."/>
            <person name="Papaceit M."/>
            <person name="Parisi M.J."/>
            <person name="Parisi M."/>
            <person name="Parts L."/>
            <person name="Pedersen J.S."/>
            <person name="Pesole G."/>
            <person name="Phillippy A.M."/>
            <person name="Ponting C.P."/>
            <person name="Pop M."/>
            <person name="Porcelli D."/>
            <person name="Powell J.R."/>
            <person name="Prohaska S."/>
            <person name="Pruitt K."/>
            <person name="Puig M."/>
            <person name="Quesneville H."/>
            <person name="Ram K.R."/>
            <person name="Rand D."/>
            <person name="Rasmussen M.D."/>
            <person name="Reed L.K."/>
            <person name="Reenan R."/>
            <person name="Reily A."/>
            <person name="Remington K.A."/>
            <person name="Rieger T.T."/>
            <person name="Ritchie M.G."/>
            <person name="Robin C."/>
            <person name="Rogers Y.H."/>
            <person name="Rohde C."/>
            <person name="Rozas J."/>
            <person name="Rubenfield M.J."/>
            <person name="Ruiz A."/>
            <person name="Russo S."/>
            <person name="Salzberg S.L."/>
            <person name="Sanchez-Gracia A."/>
            <person name="Saranga D.J."/>
            <person name="Sato H."/>
            <person name="Schaeffer S.W."/>
            <person name="Schatz M.C."/>
            <person name="Schlenke T."/>
            <person name="Schwartz R."/>
            <person name="Segarra C."/>
            <person name="Singh R.S."/>
            <person name="Sirot L."/>
            <person name="Sirota M."/>
            <person name="Sisneros N.B."/>
            <person name="Smith C.D."/>
            <person name="Smith T.F."/>
            <person name="Spieth J."/>
            <person name="Stage D.E."/>
            <person name="Stark A."/>
            <person name="Stephan W."/>
            <person name="Strausberg R.L."/>
            <person name="Strempel S."/>
            <person name="Sturgill D."/>
            <person name="Sutton G."/>
            <person name="Sutton G.G."/>
            <person name="Tao W."/>
            <person name="Teichmann S."/>
            <person name="Tobari Y.N."/>
            <person name="Tomimura Y."/>
            <person name="Tsolas J.M."/>
            <person name="Valente V.L."/>
            <person name="Venter E."/>
            <person name="Venter J.C."/>
            <person name="Vicario S."/>
            <person name="Vieira F.G."/>
            <person name="Vilella A.J."/>
            <person name="Villasante A."/>
            <person name="Walenz B."/>
            <person name="Wang J."/>
            <person name="Wasserman M."/>
            <person name="Watts T."/>
            <person name="Wilson D."/>
            <person name="Wilson R.K."/>
            <person name="Wing R.A."/>
            <person name="Wolfner M.F."/>
            <person name="Wong A."/>
            <person name="Wong G.K."/>
            <person name="Wu C.I."/>
            <person name="Wu G."/>
            <person name="Yamamoto D."/>
            <person name="Yang H.P."/>
            <person name="Yang S.P."/>
            <person name="Yorke J.A."/>
            <person name="Yoshida K."/>
            <person name="Zdobnov E."/>
            <person name="Zhang P."/>
            <person name="Zhang Y."/>
            <person name="Zimin A.V."/>
            <person name="Baldwin J."/>
            <person name="Abdouelleil A."/>
            <person name="Abdulkadir J."/>
            <person name="Abebe A."/>
            <person name="Abera B."/>
            <person name="Abreu J."/>
            <person name="Acer S.C."/>
            <person name="Aftuck L."/>
            <person name="Alexander A."/>
            <person name="An P."/>
            <person name="Anderson E."/>
            <person name="Anderson S."/>
            <person name="Arachi H."/>
            <person name="Azer M."/>
            <person name="Bachantsang P."/>
            <person name="Barry A."/>
            <person name="Bayul T."/>
            <person name="Berlin A."/>
            <person name="Bessette D."/>
            <person name="Bloom T."/>
            <person name="Blye J."/>
            <person name="Boguslavskiy L."/>
            <person name="Bonnet C."/>
            <person name="Boukhgalter B."/>
            <person name="Bourzgui I."/>
            <person name="Brown A."/>
            <person name="Cahill P."/>
            <person name="Channer S."/>
            <person name="Cheshatsang Y."/>
            <person name="Chuda L."/>
            <person name="Citroen M."/>
            <person name="Collymore A."/>
            <person name="Cooke P."/>
            <person name="Costello M."/>
            <person name="D'Aco K."/>
            <person name="Daza R."/>
            <person name="De Haan G."/>
            <person name="DeGray S."/>
            <person name="DeMaso C."/>
            <person name="Dhargay N."/>
            <person name="Dooley K."/>
            <person name="Dooley E."/>
            <person name="Doricent M."/>
            <person name="Dorje P."/>
            <person name="Dorjee K."/>
            <person name="Dupes A."/>
            <person name="Elong R."/>
            <person name="Falk J."/>
            <person name="Farina A."/>
            <person name="Faro S."/>
            <person name="Ferguson D."/>
            <person name="Fisher S."/>
            <person name="Foley C.D."/>
            <person name="Franke A."/>
            <person name="Friedrich D."/>
            <person name="Gadbois L."/>
            <person name="Gearin G."/>
            <person name="Gearin C.R."/>
            <person name="Giannoukos G."/>
            <person name="Goode T."/>
            <person name="Graham J."/>
            <person name="Grandbois E."/>
            <person name="Grewal S."/>
            <person name="Gyaltsen K."/>
            <person name="Hafez N."/>
            <person name="Hagos B."/>
            <person name="Hall J."/>
            <person name="Henson C."/>
            <person name="Hollinger A."/>
            <person name="Honan T."/>
            <person name="Huard M.D."/>
            <person name="Hughes L."/>
            <person name="Hurhula B."/>
            <person name="Husby M.E."/>
            <person name="Kamat A."/>
            <person name="Kanga B."/>
            <person name="Kashin S."/>
            <person name="Khazanovich D."/>
            <person name="Kisner P."/>
            <person name="Lance K."/>
            <person name="Lara M."/>
            <person name="Lee W."/>
            <person name="Lennon N."/>
            <person name="Letendre F."/>
            <person name="LeVine R."/>
            <person name="Lipovsky A."/>
            <person name="Liu X."/>
            <person name="Liu J."/>
            <person name="Liu S."/>
            <person name="Lokyitsang T."/>
            <person name="Lokyitsang Y."/>
            <person name="Lubonja R."/>
            <person name="Lui A."/>
            <person name="MacDonald P."/>
            <person name="Magnisalis V."/>
            <person name="Maru K."/>
            <person name="Matthews C."/>
            <person name="McCusker W."/>
            <person name="McDonough S."/>
            <person name="Mehta T."/>
            <person name="Meldrim J."/>
            <person name="Meneus L."/>
            <person name="Mihai O."/>
            <person name="Mihalev A."/>
            <person name="Mihova T."/>
            <person name="Mittelman R."/>
            <person name="Mlenga V."/>
            <person name="Montmayeur A."/>
            <person name="Mulrain L."/>
            <person name="Navidi A."/>
            <person name="Naylor J."/>
            <person name="Negash T."/>
            <person name="Nguyen T."/>
            <person name="Nguyen N."/>
            <person name="Nicol R."/>
            <person name="Norbu C."/>
            <person name="Norbu N."/>
            <person name="Novod N."/>
            <person name="O'Neill B."/>
            <person name="Osman S."/>
            <person name="Markiewicz E."/>
            <person name="Oyono O.L."/>
            <person name="Patti C."/>
            <person name="Phunkhang P."/>
            <person name="Pierre F."/>
            <person name="Priest M."/>
            <person name="Raghuraman S."/>
            <person name="Rege F."/>
            <person name="Reyes R."/>
            <person name="Rise C."/>
            <person name="Rogov P."/>
            <person name="Ross K."/>
            <person name="Ryan E."/>
            <person name="Settipalli S."/>
            <person name="Shea T."/>
            <person name="Sherpa N."/>
            <person name="Shi L."/>
            <person name="Shih D."/>
            <person name="Sparrow T."/>
            <person name="Spaulding J."/>
            <person name="Stalker J."/>
            <person name="Stange-Thomann N."/>
            <person name="Stavropoulos S."/>
            <person name="Stone C."/>
            <person name="Strader C."/>
            <person name="Tesfaye S."/>
            <person name="Thomson T."/>
            <person name="Thoulutsang Y."/>
            <person name="Thoulutsang D."/>
            <person name="Topham K."/>
            <person name="Topping I."/>
            <person name="Tsamla T."/>
            <person name="Vassiliev H."/>
            <person name="Vo A."/>
            <person name="Wangchuk T."/>
            <person name="Wangdi T."/>
            <person name="Weiand M."/>
            <person name="Wilkinson J."/>
            <person name="Wilson A."/>
            <person name="Yadav S."/>
            <person name="Young G."/>
            <person name="Yu Q."/>
            <person name="Zembek L."/>
            <person name="Zhong D."/>
            <person name="Zimmer A."/>
            <person name="Zwirko Z."/>
            <person name="Jaffe D.B."/>
            <person name="Alvarez P."/>
            <person name="Brockman W."/>
            <person name="Butler J."/>
            <person name="Chin C."/>
            <person name="Gnerre S."/>
            <person name="Grabherr M."/>
            <person name="Kleber M."/>
            <person name="Mauceli E."/>
            <person name="MacCallum I."/>
        </authorList>
    </citation>
    <scope>NUCLEOTIDE SEQUENCE [LARGE SCALE GENOMIC DNA]</scope>
    <source>
        <strain evidence="3">Tucson 15010-1051.87</strain>
    </source>
</reference>
<proteinExistence type="predicted"/>
<organism evidence="2 3">
    <name type="scientific">Drosophila virilis</name>
    <name type="common">Fruit fly</name>
    <dbReference type="NCBI Taxonomy" id="7244"/>
    <lineage>
        <taxon>Eukaryota</taxon>
        <taxon>Metazoa</taxon>
        <taxon>Ecdysozoa</taxon>
        <taxon>Arthropoda</taxon>
        <taxon>Hexapoda</taxon>
        <taxon>Insecta</taxon>
        <taxon>Pterygota</taxon>
        <taxon>Neoptera</taxon>
        <taxon>Endopterygota</taxon>
        <taxon>Diptera</taxon>
        <taxon>Brachycera</taxon>
        <taxon>Muscomorpha</taxon>
        <taxon>Ephydroidea</taxon>
        <taxon>Drosophilidae</taxon>
        <taxon>Drosophila</taxon>
    </lineage>
</organism>
<dbReference type="EMBL" id="CH940647">
    <property type="protein sequence ID" value="KRF83891.1"/>
    <property type="molecule type" value="Genomic_DNA"/>
</dbReference>
<keyword evidence="1" id="KW-0812">Transmembrane</keyword>